<dbReference type="SUPFAM" id="SSF55455">
    <property type="entry name" value="SRF-like"/>
    <property type="match status" value="1"/>
</dbReference>
<dbReference type="InterPro" id="IPR036879">
    <property type="entry name" value="TF_MADSbox_sf"/>
</dbReference>
<dbReference type="PROSITE" id="PS00350">
    <property type="entry name" value="MADS_BOX_1"/>
    <property type="match status" value="1"/>
</dbReference>
<evidence type="ECO:0000313" key="9">
    <source>
        <dbReference type="EMBL" id="PIA49739.1"/>
    </source>
</evidence>
<dbReference type="InterPro" id="IPR002100">
    <property type="entry name" value="TF_MADSbox"/>
</dbReference>
<accession>A0A2G5E1V2</accession>
<evidence type="ECO:0000256" key="6">
    <source>
        <dbReference type="SAM" id="MobiDB-lite"/>
    </source>
</evidence>
<comment type="subcellular location">
    <subcellularLocation>
        <location evidence="1">Nucleus</location>
    </subcellularLocation>
</comment>
<dbReference type="GO" id="GO:0005634">
    <property type="term" value="C:nucleus"/>
    <property type="evidence" value="ECO:0007669"/>
    <property type="project" value="UniProtKB-SubCell"/>
</dbReference>
<dbReference type="InterPro" id="IPR033896">
    <property type="entry name" value="MEF2-like_N"/>
</dbReference>
<dbReference type="GO" id="GO:0003700">
    <property type="term" value="F:DNA-binding transcription factor activity"/>
    <property type="evidence" value="ECO:0007669"/>
    <property type="project" value="InterPro"/>
</dbReference>
<evidence type="ECO:0000256" key="5">
    <source>
        <dbReference type="ARBA" id="ARBA00023242"/>
    </source>
</evidence>
<dbReference type="AlphaFoldDB" id="A0A2G5E1V2"/>
<dbReference type="CDD" id="cd00265">
    <property type="entry name" value="MADS_MEF2_like"/>
    <property type="match status" value="1"/>
</dbReference>
<protein>
    <submittedName>
        <fullName evidence="9">Uncharacterized protein</fullName>
    </submittedName>
</protein>
<dbReference type="PROSITE" id="PS50066">
    <property type="entry name" value="MADS_BOX_2"/>
    <property type="match status" value="1"/>
</dbReference>
<evidence type="ECO:0000313" key="10">
    <source>
        <dbReference type="Proteomes" id="UP000230069"/>
    </source>
</evidence>
<evidence type="ECO:0000259" key="7">
    <source>
        <dbReference type="PROSITE" id="PS50066"/>
    </source>
</evidence>
<feature type="domain" description="K-box" evidence="8">
    <location>
        <begin position="87"/>
        <end position="177"/>
    </location>
</feature>
<dbReference type="PANTHER" id="PTHR48019">
    <property type="entry name" value="SERUM RESPONSE FACTOR HOMOLOG"/>
    <property type="match status" value="1"/>
</dbReference>
<dbReference type="STRING" id="218851.A0A2G5E1V2"/>
<evidence type="ECO:0000259" key="8">
    <source>
        <dbReference type="PROSITE" id="PS51297"/>
    </source>
</evidence>
<dbReference type="Pfam" id="PF01486">
    <property type="entry name" value="K-box"/>
    <property type="match status" value="1"/>
</dbReference>
<dbReference type="Pfam" id="PF00319">
    <property type="entry name" value="SRF-TF"/>
    <property type="match status" value="1"/>
</dbReference>
<keyword evidence="2" id="KW-0805">Transcription regulation</keyword>
<keyword evidence="10" id="KW-1185">Reference proteome</keyword>
<dbReference type="EMBL" id="KZ305030">
    <property type="protein sequence ID" value="PIA49739.1"/>
    <property type="molecule type" value="Genomic_DNA"/>
</dbReference>
<dbReference type="PROSITE" id="PS51297">
    <property type="entry name" value="K_BOX"/>
    <property type="match status" value="1"/>
</dbReference>
<dbReference type="GO" id="GO:0046983">
    <property type="term" value="F:protein dimerization activity"/>
    <property type="evidence" value="ECO:0007669"/>
    <property type="project" value="InterPro"/>
</dbReference>
<evidence type="ECO:0000256" key="3">
    <source>
        <dbReference type="ARBA" id="ARBA00023125"/>
    </source>
</evidence>
<evidence type="ECO:0000256" key="2">
    <source>
        <dbReference type="ARBA" id="ARBA00023015"/>
    </source>
</evidence>
<feature type="domain" description="MADS-box" evidence="7">
    <location>
        <begin position="1"/>
        <end position="61"/>
    </location>
</feature>
<keyword evidence="5" id="KW-0539">Nucleus</keyword>
<dbReference type="GO" id="GO:0045944">
    <property type="term" value="P:positive regulation of transcription by RNA polymerase II"/>
    <property type="evidence" value="ECO:0007669"/>
    <property type="project" value="InterPro"/>
</dbReference>
<keyword evidence="3" id="KW-0238">DNA-binding</keyword>
<proteinExistence type="predicted"/>
<dbReference type="InterPro" id="IPR050142">
    <property type="entry name" value="MADS-box/MEF2_TF"/>
</dbReference>
<dbReference type="GO" id="GO:0000977">
    <property type="term" value="F:RNA polymerase II transcription regulatory region sequence-specific DNA binding"/>
    <property type="evidence" value="ECO:0007669"/>
    <property type="project" value="InterPro"/>
</dbReference>
<name>A0A2G5E1V2_AQUCA</name>
<dbReference type="FunFam" id="3.40.1810.10:FF:000003">
    <property type="entry name" value="MADS-box transcription factor MADS-MC"/>
    <property type="match status" value="1"/>
</dbReference>
<dbReference type="PRINTS" id="PR00404">
    <property type="entry name" value="MADSDOMAIN"/>
</dbReference>
<gene>
    <name evidence="9" type="ORF">AQUCO_01300471v1</name>
</gene>
<keyword evidence="4" id="KW-0804">Transcription</keyword>
<organism evidence="9 10">
    <name type="scientific">Aquilegia coerulea</name>
    <name type="common">Rocky mountain columbine</name>
    <dbReference type="NCBI Taxonomy" id="218851"/>
    <lineage>
        <taxon>Eukaryota</taxon>
        <taxon>Viridiplantae</taxon>
        <taxon>Streptophyta</taxon>
        <taxon>Embryophyta</taxon>
        <taxon>Tracheophyta</taxon>
        <taxon>Spermatophyta</taxon>
        <taxon>Magnoliopsida</taxon>
        <taxon>Ranunculales</taxon>
        <taxon>Ranunculaceae</taxon>
        <taxon>Thalictroideae</taxon>
        <taxon>Aquilegia</taxon>
    </lineage>
</organism>
<dbReference type="Gene3D" id="3.40.1810.10">
    <property type="entry name" value="Transcription factor, MADS-box"/>
    <property type="match status" value="1"/>
</dbReference>
<dbReference type="Proteomes" id="UP000230069">
    <property type="component" value="Unassembled WGS sequence"/>
</dbReference>
<dbReference type="InterPro" id="IPR002487">
    <property type="entry name" value="TF_Kbox"/>
</dbReference>
<feature type="compositionally biased region" description="Polar residues" evidence="6">
    <location>
        <begin position="185"/>
        <end position="212"/>
    </location>
</feature>
<sequence>MVRGKTQMKRIENATSRQVTFSKRRSGLLKKAYELSVLCDAEVAVIVFSPRGKLYEFSNINSLQNTIDRYQRHTKDIRSNNKAIETCHGLKDETLNMTKKIDTLEASKRKLLGEDLASCSTDELQQLENQLEKSLSIIREKKTELYKQRIELLKEKEVMLSEENAMLCDKCGVRRWSQLTPQLELMPQSQNSNSEVENETRTSNQEDSQVSDVETELFIGWPDRGRKTKPC</sequence>
<evidence type="ECO:0000256" key="1">
    <source>
        <dbReference type="ARBA" id="ARBA00004123"/>
    </source>
</evidence>
<dbReference type="SMART" id="SM00432">
    <property type="entry name" value="MADS"/>
    <property type="match status" value="1"/>
</dbReference>
<dbReference type="InParanoid" id="A0A2G5E1V2"/>
<evidence type="ECO:0000256" key="4">
    <source>
        <dbReference type="ARBA" id="ARBA00023163"/>
    </source>
</evidence>
<reference evidence="9 10" key="1">
    <citation type="submission" date="2017-09" db="EMBL/GenBank/DDBJ databases">
        <title>WGS assembly of Aquilegia coerulea Goldsmith.</title>
        <authorList>
            <person name="Hodges S."/>
            <person name="Kramer E."/>
            <person name="Nordborg M."/>
            <person name="Tomkins J."/>
            <person name="Borevitz J."/>
            <person name="Derieg N."/>
            <person name="Yan J."/>
            <person name="Mihaltcheva S."/>
            <person name="Hayes R.D."/>
            <person name="Rokhsar D."/>
        </authorList>
    </citation>
    <scope>NUCLEOTIDE SEQUENCE [LARGE SCALE GENOMIC DNA]</scope>
    <source>
        <strain evidence="10">cv. Goldsmith</strain>
    </source>
</reference>
<dbReference type="OrthoDB" id="1898716at2759"/>
<feature type="region of interest" description="Disordered" evidence="6">
    <location>
        <begin position="185"/>
        <end position="231"/>
    </location>
</feature>